<sequence length="59" mass="7171">MIKSYKYLNFINYMLLYSYNVAHTLNLIQYILIHLTHISHILTLPPKPNYSVRDNLVYW</sequence>
<dbReference type="EMBL" id="MCFG01000216">
    <property type="protein sequence ID" value="ORX78293.1"/>
    <property type="molecule type" value="Genomic_DNA"/>
</dbReference>
<evidence type="ECO:0000313" key="1">
    <source>
        <dbReference type="EMBL" id="ORX78293.1"/>
    </source>
</evidence>
<reference evidence="1 2" key="1">
    <citation type="submission" date="2016-08" db="EMBL/GenBank/DDBJ databases">
        <title>A Parts List for Fungal Cellulosomes Revealed by Comparative Genomics.</title>
        <authorList>
            <consortium name="DOE Joint Genome Institute"/>
            <person name="Haitjema C.H."/>
            <person name="Gilmore S.P."/>
            <person name="Henske J.K."/>
            <person name="Solomon K.V."/>
            <person name="De Groot R."/>
            <person name="Kuo A."/>
            <person name="Mondo S.J."/>
            <person name="Salamov A.A."/>
            <person name="Labutti K."/>
            <person name="Zhao Z."/>
            <person name="Chiniquy J."/>
            <person name="Barry K."/>
            <person name="Brewer H.M."/>
            <person name="Purvine S.O."/>
            <person name="Wright A.T."/>
            <person name="Boxma B."/>
            <person name="Van Alen T."/>
            <person name="Hackstein J.H."/>
            <person name="Baker S.E."/>
            <person name="Grigoriev I.V."/>
            <person name="O'Malley M.A."/>
        </authorList>
    </citation>
    <scope>NUCLEOTIDE SEQUENCE [LARGE SCALE GENOMIC DNA]</scope>
    <source>
        <strain evidence="1 2">S4</strain>
    </source>
</reference>
<comment type="caution">
    <text evidence="1">The sequence shown here is derived from an EMBL/GenBank/DDBJ whole genome shotgun (WGS) entry which is preliminary data.</text>
</comment>
<dbReference type="AlphaFoldDB" id="A0A1Y1WXQ7"/>
<keyword evidence="2" id="KW-1185">Reference proteome</keyword>
<gene>
    <name evidence="1" type="ORF">BCR32DRAFT_49472</name>
</gene>
<protein>
    <submittedName>
        <fullName evidence="1">Uncharacterized protein</fullName>
    </submittedName>
</protein>
<organism evidence="1 2">
    <name type="scientific">Anaeromyces robustus</name>
    <dbReference type="NCBI Taxonomy" id="1754192"/>
    <lineage>
        <taxon>Eukaryota</taxon>
        <taxon>Fungi</taxon>
        <taxon>Fungi incertae sedis</taxon>
        <taxon>Chytridiomycota</taxon>
        <taxon>Chytridiomycota incertae sedis</taxon>
        <taxon>Neocallimastigomycetes</taxon>
        <taxon>Neocallimastigales</taxon>
        <taxon>Neocallimastigaceae</taxon>
        <taxon>Anaeromyces</taxon>
    </lineage>
</organism>
<dbReference type="Proteomes" id="UP000193944">
    <property type="component" value="Unassembled WGS sequence"/>
</dbReference>
<reference evidence="1 2" key="2">
    <citation type="submission" date="2016-08" db="EMBL/GenBank/DDBJ databases">
        <title>Pervasive Adenine N6-methylation of Active Genes in Fungi.</title>
        <authorList>
            <consortium name="DOE Joint Genome Institute"/>
            <person name="Mondo S.J."/>
            <person name="Dannebaum R.O."/>
            <person name="Kuo R.C."/>
            <person name="Labutti K."/>
            <person name="Haridas S."/>
            <person name="Kuo A."/>
            <person name="Salamov A."/>
            <person name="Ahrendt S.R."/>
            <person name="Lipzen A."/>
            <person name="Sullivan W."/>
            <person name="Andreopoulos W.B."/>
            <person name="Clum A."/>
            <person name="Lindquist E."/>
            <person name="Daum C."/>
            <person name="Ramamoorthy G.K."/>
            <person name="Gryganskyi A."/>
            <person name="Culley D."/>
            <person name="Magnuson J.K."/>
            <person name="James T.Y."/>
            <person name="O'Malley M.A."/>
            <person name="Stajich J.E."/>
            <person name="Spatafora J.W."/>
            <person name="Visel A."/>
            <person name="Grigoriev I.V."/>
        </authorList>
    </citation>
    <scope>NUCLEOTIDE SEQUENCE [LARGE SCALE GENOMIC DNA]</scope>
    <source>
        <strain evidence="1 2">S4</strain>
    </source>
</reference>
<accession>A0A1Y1WXQ7</accession>
<proteinExistence type="predicted"/>
<name>A0A1Y1WXQ7_9FUNG</name>
<evidence type="ECO:0000313" key="2">
    <source>
        <dbReference type="Proteomes" id="UP000193944"/>
    </source>
</evidence>